<evidence type="ECO:0000256" key="5">
    <source>
        <dbReference type="ARBA" id="ARBA00023125"/>
    </source>
</evidence>
<gene>
    <name evidence="8" type="ORF">MKW94_015594</name>
</gene>
<dbReference type="GO" id="GO:0003677">
    <property type="term" value="F:DNA binding"/>
    <property type="evidence" value="ECO:0007669"/>
    <property type="project" value="UniProtKB-KW"/>
</dbReference>
<reference evidence="8" key="1">
    <citation type="submission" date="2022-03" db="EMBL/GenBank/DDBJ databases">
        <title>A functionally conserved STORR gene fusion in Papaver species that diverged 16.8 million years ago.</title>
        <authorList>
            <person name="Catania T."/>
        </authorList>
    </citation>
    <scope>NUCLEOTIDE SEQUENCE</scope>
    <source>
        <strain evidence="8">S-191538</strain>
    </source>
</reference>
<dbReference type="Gene3D" id="2.40.50.140">
    <property type="entry name" value="Nucleic acid-binding proteins"/>
    <property type="match status" value="1"/>
</dbReference>
<dbReference type="AlphaFoldDB" id="A0AA41V0I8"/>
<evidence type="ECO:0000256" key="2">
    <source>
        <dbReference type="ARBA" id="ARBA00022723"/>
    </source>
</evidence>
<keyword evidence="3" id="KW-0863">Zinc-finger</keyword>
<comment type="caution">
    <text evidence="8">The sequence shown here is derived from an EMBL/GenBank/DDBJ whole genome shotgun (WGS) entry which is preliminary data.</text>
</comment>
<evidence type="ECO:0000313" key="8">
    <source>
        <dbReference type="EMBL" id="MCL7027049.1"/>
    </source>
</evidence>
<accession>A0AA41V0I8</accession>
<keyword evidence="5" id="KW-0238">DNA-binding</keyword>
<organism evidence="8 9">
    <name type="scientific">Papaver nudicaule</name>
    <name type="common">Iceland poppy</name>
    <dbReference type="NCBI Taxonomy" id="74823"/>
    <lineage>
        <taxon>Eukaryota</taxon>
        <taxon>Viridiplantae</taxon>
        <taxon>Streptophyta</taxon>
        <taxon>Embryophyta</taxon>
        <taxon>Tracheophyta</taxon>
        <taxon>Spermatophyta</taxon>
        <taxon>Magnoliopsida</taxon>
        <taxon>Ranunculales</taxon>
        <taxon>Papaveraceae</taxon>
        <taxon>Papaveroideae</taxon>
        <taxon>Papaver</taxon>
    </lineage>
</organism>
<dbReference type="EMBL" id="JAJJMA010063890">
    <property type="protein sequence ID" value="MCL7027049.1"/>
    <property type="molecule type" value="Genomic_DNA"/>
</dbReference>
<feature type="compositionally biased region" description="Acidic residues" evidence="6">
    <location>
        <begin position="254"/>
        <end position="263"/>
    </location>
</feature>
<evidence type="ECO:0000259" key="7">
    <source>
        <dbReference type="Pfam" id="PF08646"/>
    </source>
</evidence>
<dbReference type="InterPro" id="IPR012340">
    <property type="entry name" value="NA-bd_OB-fold"/>
</dbReference>
<dbReference type="GO" id="GO:0008270">
    <property type="term" value="F:zinc ion binding"/>
    <property type="evidence" value="ECO:0007669"/>
    <property type="project" value="UniProtKB-KW"/>
</dbReference>
<evidence type="ECO:0000256" key="4">
    <source>
        <dbReference type="ARBA" id="ARBA00022833"/>
    </source>
</evidence>
<feature type="compositionally biased region" description="Basic and acidic residues" evidence="6">
    <location>
        <begin position="227"/>
        <end position="253"/>
    </location>
</feature>
<dbReference type="Pfam" id="PF08646">
    <property type="entry name" value="Rep_fac-A_C"/>
    <property type="match status" value="1"/>
</dbReference>
<evidence type="ECO:0000256" key="3">
    <source>
        <dbReference type="ARBA" id="ARBA00022771"/>
    </source>
</evidence>
<evidence type="ECO:0000256" key="1">
    <source>
        <dbReference type="ARBA" id="ARBA00005690"/>
    </source>
</evidence>
<dbReference type="InterPro" id="IPR013955">
    <property type="entry name" value="Rep_factor-A_C"/>
</dbReference>
<comment type="similarity">
    <text evidence="1">Belongs to the replication factor A protein 1 family.</text>
</comment>
<keyword evidence="4" id="KW-0862">Zinc</keyword>
<name>A0AA41V0I8_PAPNU</name>
<keyword evidence="2" id="KW-0479">Metal-binding</keyword>
<proteinExistence type="inferred from homology"/>
<evidence type="ECO:0000256" key="6">
    <source>
        <dbReference type="SAM" id="MobiDB-lite"/>
    </source>
</evidence>
<feature type="domain" description="Replication factor A C-terminal" evidence="7">
    <location>
        <begin position="45"/>
        <end position="169"/>
    </location>
</feature>
<dbReference type="PANTHER" id="PTHR47165">
    <property type="entry name" value="OS03G0429900 PROTEIN"/>
    <property type="match status" value="1"/>
</dbReference>
<dbReference type="CDD" id="cd04476">
    <property type="entry name" value="RPA1_DBD_C"/>
    <property type="match status" value="1"/>
</dbReference>
<dbReference type="Proteomes" id="UP001177140">
    <property type="component" value="Unassembled WGS sequence"/>
</dbReference>
<protein>
    <recommendedName>
        <fullName evidence="7">Replication factor A C-terminal domain-containing protein</fullName>
    </recommendedName>
</protein>
<dbReference type="PANTHER" id="PTHR47165:SF4">
    <property type="entry name" value="OS03G0429900 PROTEIN"/>
    <property type="match status" value="1"/>
</dbReference>
<feature type="region of interest" description="Disordered" evidence="6">
    <location>
        <begin position="185"/>
        <end position="263"/>
    </location>
</feature>
<sequence length="263" mass="30171">MGLGEETTEVEKVSLEPQEDPYENKITLFEATEMLLDEGNIDKTFICEGTVVKVMEGKGWYYFACKTCHQKTGNENGRPTCNNCADDFEGEIPWYRVSLKIRDKTESAVVTIIGRTLERMLKMTVDEHIKLKERCEKLGEPEKTMRVFDRIINKTFLFKLLMTEYNITNQSDNFKCIKVFPPKSSGTPIPKAGEKRRVLTKPTGPKTPLKKNKNNVVISDDEEPAEETDKVLEEKMIEDKNGEKQAEEDGEKQAEEEDEEQDN</sequence>
<dbReference type="SUPFAM" id="SSF50249">
    <property type="entry name" value="Nucleic acid-binding proteins"/>
    <property type="match status" value="1"/>
</dbReference>
<evidence type="ECO:0000313" key="9">
    <source>
        <dbReference type="Proteomes" id="UP001177140"/>
    </source>
</evidence>
<keyword evidence="9" id="KW-1185">Reference proteome</keyword>
<dbReference type="InterPro" id="IPR047192">
    <property type="entry name" value="Euk_RPA1_DBD_C"/>
</dbReference>